<comment type="caution">
    <text evidence="1">The sequence shown here is derived from an EMBL/GenBank/DDBJ whole genome shotgun (WGS) entry which is preliminary data.</text>
</comment>
<evidence type="ECO:0000313" key="1">
    <source>
        <dbReference type="EMBL" id="KAJ7344032.1"/>
    </source>
</evidence>
<dbReference type="AlphaFoldDB" id="A0AAD7EQ64"/>
<keyword evidence="2" id="KW-1185">Reference proteome</keyword>
<sequence length="226" mass="24821">MEHNEIQSLTTEYTGYSGSNTDWGAQPIPPLIGDLDTVSWETGNEIEAGSSKTMATLTAVGMVATASTTAMAWKFGQVVVRRRVVVRKKAKCRARLQLVVEFMEPVEQYCKSLGPAREDHGGIEGGGNGARGDSVNDNNAVEIHMGSGEVDGGGREESKVWRSWLESVEQVLECEFQEKSLEFPDQSFTQWSPNFPSRGQNFICETPYSSLQYNRRALANVGVYGA</sequence>
<evidence type="ECO:0000313" key="2">
    <source>
        <dbReference type="Proteomes" id="UP001218218"/>
    </source>
</evidence>
<reference evidence="1" key="1">
    <citation type="submission" date="2023-03" db="EMBL/GenBank/DDBJ databases">
        <title>Massive genome expansion in bonnet fungi (Mycena s.s.) driven by repeated elements and novel gene families across ecological guilds.</title>
        <authorList>
            <consortium name="Lawrence Berkeley National Laboratory"/>
            <person name="Harder C.B."/>
            <person name="Miyauchi S."/>
            <person name="Viragh M."/>
            <person name="Kuo A."/>
            <person name="Thoen E."/>
            <person name="Andreopoulos B."/>
            <person name="Lu D."/>
            <person name="Skrede I."/>
            <person name="Drula E."/>
            <person name="Henrissat B."/>
            <person name="Morin E."/>
            <person name="Kohler A."/>
            <person name="Barry K."/>
            <person name="LaButti K."/>
            <person name="Morin E."/>
            <person name="Salamov A."/>
            <person name="Lipzen A."/>
            <person name="Mereny Z."/>
            <person name="Hegedus B."/>
            <person name="Baldrian P."/>
            <person name="Stursova M."/>
            <person name="Weitz H."/>
            <person name="Taylor A."/>
            <person name="Grigoriev I.V."/>
            <person name="Nagy L.G."/>
            <person name="Martin F."/>
            <person name="Kauserud H."/>
        </authorList>
    </citation>
    <scope>NUCLEOTIDE SEQUENCE</scope>
    <source>
        <strain evidence="1">CBHHK002</strain>
    </source>
</reference>
<accession>A0AAD7EQ64</accession>
<proteinExistence type="predicted"/>
<organism evidence="1 2">
    <name type="scientific">Mycena albidolilacea</name>
    <dbReference type="NCBI Taxonomy" id="1033008"/>
    <lineage>
        <taxon>Eukaryota</taxon>
        <taxon>Fungi</taxon>
        <taxon>Dikarya</taxon>
        <taxon>Basidiomycota</taxon>
        <taxon>Agaricomycotina</taxon>
        <taxon>Agaricomycetes</taxon>
        <taxon>Agaricomycetidae</taxon>
        <taxon>Agaricales</taxon>
        <taxon>Marasmiineae</taxon>
        <taxon>Mycenaceae</taxon>
        <taxon>Mycena</taxon>
    </lineage>
</organism>
<dbReference type="EMBL" id="JARIHO010000022">
    <property type="protein sequence ID" value="KAJ7344032.1"/>
    <property type="molecule type" value="Genomic_DNA"/>
</dbReference>
<protein>
    <submittedName>
        <fullName evidence="1">Uncharacterized protein</fullName>
    </submittedName>
</protein>
<name>A0AAD7EQ64_9AGAR</name>
<gene>
    <name evidence="1" type="ORF">DFH08DRAFT_810561</name>
</gene>
<dbReference type="Proteomes" id="UP001218218">
    <property type="component" value="Unassembled WGS sequence"/>
</dbReference>